<sequence length="281" mass="30753">MDAKEILNASQLDILFEGKNKAYGAYALRKNYNRRIELAMFGTGIIVLLFVGSTLMTKSRNIEPPRLMQTQPVHLTNYKKPLEKPRKIPPAPSSEPPKMEMAKLTVPRVTDDNLVKPDEKPPKQTDALRVGPVTQHGLHADGLLTAPPEVTGVGDHGKGNGVGGAGNGQEDYNKIFPTVQVEARYPGGPEAWKKYLERSLRSQIAVENGAATGIYKVVVSFLVAKDGTTSEVQVVSAPDPDFGTAGEAVRVIERSGKWNPAIQNGRVVKYREKQTIIFQVE</sequence>
<keyword evidence="2" id="KW-0472">Membrane</keyword>
<proteinExistence type="predicted"/>
<dbReference type="SUPFAM" id="SSF74653">
    <property type="entry name" value="TolA/TonB C-terminal domain"/>
    <property type="match status" value="1"/>
</dbReference>
<feature type="compositionally biased region" description="Basic and acidic residues" evidence="1">
    <location>
        <begin position="109"/>
        <end position="123"/>
    </location>
</feature>
<reference evidence="4 5" key="1">
    <citation type="submission" date="2016-10" db="EMBL/GenBank/DDBJ databases">
        <authorList>
            <person name="de Groot N.N."/>
        </authorList>
    </citation>
    <scope>NUCLEOTIDE SEQUENCE [LARGE SCALE GENOMIC DNA]</scope>
    <source>
        <strain evidence="4 5">Vu-144</strain>
    </source>
</reference>
<dbReference type="RefSeq" id="WP_091398401.1">
    <property type="nucleotide sequence ID" value="NZ_FNQY01000012.1"/>
</dbReference>
<dbReference type="Pfam" id="PF03544">
    <property type="entry name" value="TonB_C"/>
    <property type="match status" value="1"/>
</dbReference>
<dbReference type="OrthoDB" id="1039448at2"/>
<evidence type="ECO:0000313" key="5">
    <source>
        <dbReference type="Proteomes" id="UP000199041"/>
    </source>
</evidence>
<protein>
    <submittedName>
        <fullName evidence="4">Outer membrane transport energization protein TonB</fullName>
    </submittedName>
</protein>
<accession>A0A1H3ZXV3</accession>
<evidence type="ECO:0000256" key="2">
    <source>
        <dbReference type="SAM" id="Phobius"/>
    </source>
</evidence>
<evidence type="ECO:0000259" key="3">
    <source>
        <dbReference type="Pfam" id="PF03544"/>
    </source>
</evidence>
<organism evidence="4 5">
    <name type="scientific">Arachidicoccus rhizosphaerae</name>
    <dbReference type="NCBI Taxonomy" id="551991"/>
    <lineage>
        <taxon>Bacteria</taxon>
        <taxon>Pseudomonadati</taxon>
        <taxon>Bacteroidota</taxon>
        <taxon>Chitinophagia</taxon>
        <taxon>Chitinophagales</taxon>
        <taxon>Chitinophagaceae</taxon>
        <taxon>Arachidicoccus</taxon>
    </lineage>
</organism>
<feature type="domain" description="TonB C-terminal" evidence="3">
    <location>
        <begin position="216"/>
        <end position="279"/>
    </location>
</feature>
<evidence type="ECO:0000313" key="4">
    <source>
        <dbReference type="EMBL" id="SEA28468.1"/>
    </source>
</evidence>
<dbReference type="InterPro" id="IPR037682">
    <property type="entry name" value="TonB_C"/>
</dbReference>
<name>A0A1H3ZXV3_9BACT</name>
<keyword evidence="5" id="KW-1185">Reference proteome</keyword>
<gene>
    <name evidence="4" type="ORF">SAMN05192529_112100</name>
</gene>
<keyword evidence="2" id="KW-1133">Transmembrane helix</keyword>
<feature type="region of interest" description="Disordered" evidence="1">
    <location>
        <begin position="79"/>
        <end position="127"/>
    </location>
</feature>
<dbReference type="AlphaFoldDB" id="A0A1H3ZXV3"/>
<dbReference type="Gene3D" id="3.30.1150.10">
    <property type="match status" value="1"/>
</dbReference>
<keyword evidence="2" id="KW-0812">Transmembrane</keyword>
<dbReference type="Proteomes" id="UP000199041">
    <property type="component" value="Unassembled WGS sequence"/>
</dbReference>
<dbReference type="STRING" id="551991.SAMN05192529_112100"/>
<dbReference type="EMBL" id="FNQY01000012">
    <property type="protein sequence ID" value="SEA28468.1"/>
    <property type="molecule type" value="Genomic_DNA"/>
</dbReference>
<feature type="transmembrane region" description="Helical" evidence="2">
    <location>
        <begin position="38"/>
        <end position="56"/>
    </location>
</feature>
<dbReference type="GO" id="GO:0055085">
    <property type="term" value="P:transmembrane transport"/>
    <property type="evidence" value="ECO:0007669"/>
    <property type="project" value="InterPro"/>
</dbReference>
<evidence type="ECO:0000256" key="1">
    <source>
        <dbReference type="SAM" id="MobiDB-lite"/>
    </source>
</evidence>